<evidence type="ECO:0000313" key="2">
    <source>
        <dbReference type="Proteomes" id="UP001311232"/>
    </source>
</evidence>
<sequence length="83" mass="9084">MQGLTEGERQKLVNTLGGNGETETPLWLVSFNVGGWTGRLMGGSQVAPEKLGLELEAERRLRAEVSRLEFPNSSEHDTSKKGD</sequence>
<evidence type="ECO:0000313" key="1">
    <source>
        <dbReference type="EMBL" id="KAK5600207.1"/>
    </source>
</evidence>
<comment type="caution">
    <text evidence="1">The sequence shown here is derived from an EMBL/GenBank/DDBJ whole genome shotgun (WGS) entry which is preliminary data.</text>
</comment>
<proteinExistence type="predicted"/>
<name>A0AAV9QTW7_9TELE</name>
<dbReference type="EMBL" id="JAHHUM010002894">
    <property type="protein sequence ID" value="KAK5600207.1"/>
    <property type="molecule type" value="Genomic_DNA"/>
</dbReference>
<reference evidence="1 2" key="1">
    <citation type="submission" date="2021-06" db="EMBL/GenBank/DDBJ databases">
        <authorList>
            <person name="Palmer J.M."/>
        </authorList>
    </citation>
    <scope>NUCLEOTIDE SEQUENCE [LARGE SCALE GENOMIC DNA]</scope>
    <source>
        <strain evidence="1 2">MEX-2019</strain>
        <tissue evidence="1">Muscle</tissue>
    </source>
</reference>
<dbReference type="AlphaFoldDB" id="A0AAV9QTW7"/>
<protein>
    <submittedName>
        <fullName evidence="1">Uncharacterized protein</fullName>
    </submittedName>
</protein>
<organism evidence="1 2">
    <name type="scientific">Crenichthys baileyi</name>
    <name type="common">White River springfish</name>
    <dbReference type="NCBI Taxonomy" id="28760"/>
    <lineage>
        <taxon>Eukaryota</taxon>
        <taxon>Metazoa</taxon>
        <taxon>Chordata</taxon>
        <taxon>Craniata</taxon>
        <taxon>Vertebrata</taxon>
        <taxon>Euteleostomi</taxon>
        <taxon>Actinopterygii</taxon>
        <taxon>Neopterygii</taxon>
        <taxon>Teleostei</taxon>
        <taxon>Neoteleostei</taxon>
        <taxon>Acanthomorphata</taxon>
        <taxon>Ovalentaria</taxon>
        <taxon>Atherinomorphae</taxon>
        <taxon>Cyprinodontiformes</taxon>
        <taxon>Goodeidae</taxon>
        <taxon>Crenichthys</taxon>
    </lineage>
</organism>
<gene>
    <name evidence="1" type="ORF">CRENBAI_004892</name>
</gene>
<dbReference type="Proteomes" id="UP001311232">
    <property type="component" value="Unassembled WGS sequence"/>
</dbReference>
<keyword evidence="2" id="KW-1185">Reference proteome</keyword>
<accession>A0AAV9QTW7</accession>